<dbReference type="EC" id="2.1.2.2" evidence="6"/>
<evidence type="ECO:0000256" key="3">
    <source>
        <dbReference type="ARBA" id="ARBA00022755"/>
    </source>
</evidence>
<dbReference type="PANTHER" id="PTHR43369:SF2">
    <property type="entry name" value="PHOSPHORIBOSYLGLYCINAMIDE FORMYLTRANSFERASE"/>
    <property type="match status" value="1"/>
</dbReference>
<evidence type="ECO:0000313" key="9">
    <source>
        <dbReference type="Proteomes" id="UP001597212"/>
    </source>
</evidence>
<dbReference type="HAMAP" id="MF_01930">
    <property type="entry name" value="PurN"/>
    <property type="match status" value="1"/>
</dbReference>
<evidence type="ECO:0000256" key="5">
    <source>
        <dbReference type="ARBA" id="ARBA00047664"/>
    </source>
</evidence>
<dbReference type="Gene3D" id="3.40.50.170">
    <property type="entry name" value="Formyl transferase, N-terminal domain"/>
    <property type="match status" value="1"/>
</dbReference>
<evidence type="ECO:0000259" key="7">
    <source>
        <dbReference type="Pfam" id="PF00551"/>
    </source>
</evidence>
<evidence type="ECO:0000313" key="8">
    <source>
        <dbReference type="EMBL" id="MFD1441977.1"/>
    </source>
</evidence>
<sequence>MTKQLIVFASGTGSNFEALADHFDRTKTATIVALVCDQPGAPVLAKAAARKIPVIALNYRDYPSKAAAEATLIARLPACDLIVLAGFMRIIGPTMLNAYPNRIINLHPALLPSFPGRTGIEDAFNYGVKVTGVTVHYVDAGIDSGKIIAQAPVLISEGTTLPALETAIHDVEHQLLPQTIEALIKEEKI</sequence>
<reference evidence="9" key="1">
    <citation type="journal article" date="2019" name="Int. J. Syst. Evol. Microbiol.">
        <title>The Global Catalogue of Microorganisms (GCM) 10K type strain sequencing project: providing services to taxonomists for standard genome sequencing and annotation.</title>
        <authorList>
            <consortium name="The Broad Institute Genomics Platform"/>
            <consortium name="The Broad Institute Genome Sequencing Center for Infectious Disease"/>
            <person name="Wu L."/>
            <person name="Ma J."/>
        </authorList>
    </citation>
    <scope>NUCLEOTIDE SEQUENCE [LARGE SCALE GENOMIC DNA]</scope>
    <source>
        <strain evidence="9">CCM 8912</strain>
    </source>
</reference>
<comment type="similarity">
    <text evidence="4 6">Belongs to the GART family.</text>
</comment>
<feature type="active site" description="Proton donor" evidence="6">
    <location>
        <position position="107"/>
    </location>
</feature>
<dbReference type="PROSITE" id="PS00373">
    <property type="entry name" value="GART"/>
    <property type="match status" value="1"/>
</dbReference>
<gene>
    <name evidence="6 8" type="primary">purN</name>
    <name evidence="8" type="ORF">ACFQ5K_11375</name>
</gene>
<protein>
    <recommendedName>
        <fullName evidence="6">Phosphoribosylglycinamide formyltransferase</fullName>
        <ecNumber evidence="6">2.1.2.2</ecNumber>
    </recommendedName>
    <alternativeName>
        <fullName evidence="6">5'-phosphoribosylglycinamide transformylase</fullName>
    </alternativeName>
    <alternativeName>
        <fullName evidence="6">GAR transformylase</fullName>
        <shortName evidence="6">GART</shortName>
    </alternativeName>
</protein>
<feature type="binding site" evidence="6">
    <location>
        <begin position="13"/>
        <end position="15"/>
    </location>
    <ligand>
        <name>N(1)-(5-phospho-beta-D-ribosyl)glycinamide</name>
        <dbReference type="ChEBI" id="CHEBI:143788"/>
    </ligand>
</feature>
<dbReference type="CDD" id="cd08645">
    <property type="entry name" value="FMT_core_GART"/>
    <property type="match status" value="1"/>
</dbReference>
<feature type="site" description="Raises pKa of active site His" evidence="6">
    <location>
        <position position="143"/>
    </location>
</feature>
<feature type="domain" description="Formyl transferase N-terminal" evidence="7">
    <location>
        <begin position="4"/>
        <end position="180"/>
    </location>
</feature>
<evidence type="ECO:0000256" key="2">
    <source>
        <dbReference type="ARBA" id="ARBA00022679"/>
    </source>
</evidence>
<proteinExistence type="inferred from homology"/>
<dbReference type="Pfam" id="PF00551">
    <property type="entry name" value="Formyl_trans_N"/>
    <property type="match status" value="1"/>
</dbReference>
<accession>A0ABW4D1K2</accession>
<comment type="catalytic activity">
    <reaction evidence="5 6">
        <text>N(1)-(5-phospho-beta-D-ribosyl)glycinamide + (6R)-10-formyltetrahydrofolate = N(2)-formyl-N(1)-(5-phospho-beta-D-ribosyl)glycinamide + (6S)-5,6,7,8-tetrahydrofolate + H(+)</text>
        <dbReference type="Rhea" id="RHEA:15053"/>
        <dbReference type="ChEBI" id="CHEBI:15378"/>
        <dbReference type="ChEBI" id="CHEBI:57453"/>
        <dbReference type="ChEBI" id="CHEBI:143788"/>
        <dbReference type="ChEBI" id="CHEBI:147286"/>
        <dbReference type="ChEBI" id="CHEBI:195366"/>
        <dbReference type="EC" id="2.1.2.2"/>
    </reaction>
</comment>
<comment type="caution">
    <text evidence="8">The sequence shown here is derived from an EMBL/GenBank/DDBJ whole genome shotgun (WGS) entry which is preliminary data.</text>
</comment>
<dbReference type="PANTHER" id="PTHR43369">
    <property type="entry name" value="PHOSPHORIBOSYLGLYCINAMIDE FORMYLTRANSFERASE"/>
    <property type="match status" value="1"/>
</dbReference>
<evidence type="ECO:0000256" key="6">
    <source>
        <dbReference type="HAMAP-Rule" id="MF_01930"/>
    </source>
</evidence>
<dbReference type="GO" id="GO:0004644">
    <property type="term" value="F:phosphoribosylglycinamide formyltransferase activity"/>
    <property type="evidence" value="ECO:0007669"/>
    <property type="project" value="UniProtKB-EC"/>
</dbReference>
<dbReference type="EMBL" id="JBHTOK010000077">
    <property type="protein sequence ID" value="MFD1441977.1"/>
    <property type="molecule type" value="Genomic_DNA"/>
</dbReference>
<dbReference type="Proteomes" id="UP001597212">
    <property type="component" value="Unassembled WGS sequence"/>
</dbReference>
<evidence type="ECO:0000256" key="1">
    <source>
        <dbReference type="ARBA" id="ARBA00005054"/>
    </source>
</evidence>
<dbReference type="SUPFAM" id="SSF53328">
    <property type="entry name" value="Formyltransferase"/>
    <property type="match status" value="1"/>
</dbReference>
<organism evidence="8 9">
    <name type="scientific">Lacticaseibacillus hegangensis</name>
    <dbReference type="NCBI Taxonomy" id="2486010"/>
    <lineage>
        <taxon>Bacteria</taxon>
        <taxon>Bacillati</taxon>
        <taxon>Bacillota</taxon>
        <taxon>Bacilli</taxon>
        <taxon>Lactobacillales</taxon>
        <taxon>Lactobacillaceae</taxon>
        <taxon>Lacticaseibacillus</taxon>
    </lineage>
</organism>
<dbReference type="InterPro" id="IPR004607">
    <property type="entry name" value="GART"/>
</dbReference>
<feature type="binding site" evidence="6">
    <location>
        <position position="105"/>
    </location>
    <ligand>
        <name>(6R)-10-formyltetrahydrofolate</name>
        <dbReference type="ChEBI" id="CHEBI:195366"/>
    </ligand>
</feature>
<name>A0ABW4D1K2_9LACO</name>
<feature type="binding site" evidence="6">
    <location>
        <position position="65"/>
    </location>
    <ligand>
        <name>(6R)-10-formyltetrahydrofolate</name>
        <dbReference type="ChEBI" id="CHEBI:195366"/>
    </ligand>
</feature>
<dbReference type="InterPro" id="IPR036477">
    <property type="entry name" value="Formyl_transf_N_sf"/>
</dbReference>
<dbReference type="InterPro" id="IPR001555">
    <property type="entry name" value="GART_AS"/>
</dbReference>
<dbReference type="NCBIfam" id="TIGR00639">
    <property type="entry name" value="PurN"/>
    <property type="match status" value="1"/>
</dbReference>
<comment type="function">
    <text evidence="6">Catalyzes the transfer of a formyl group from 10-formyltetrahydrofolate to 5-phospho-ribosyl-glycinamide (GAR), producing 5-phospho-ribosyl-N-formylglycinamide (FGAR) and tetrahydrofolate.</text>
</comment>
<keyword evidence="9" id="KW-1185">Reference proteome</keyword>
<keyword evidence="3 6" id="KW-0658">Purine biosynthesis</keyword>
<feature type="binding site" evidence="6">
    <location>
        <begin position="88"/>
        <end position="91"/>
    </location>
    <ligand>
        <name>(6R)-10-formyltetrahydrofolate</name>
        <dbReference type="ChEBI" id="CHEBI:195366"/>
    </ligand>
</feature>
<dbReference type="InterPro" id="IPR002376">
    <property type="entry name" value="Formyl_transf_N"/>
</dbReference>
<keyword evidence="2 6" id="KW-0808">Transferase</keyword>
<dbReference type="RefSeq" id="WP_125755326.1">
    <property type="nucleotide sequence ID" value="NZ_JBHTOK010000077.1"/>
</dbReference>
<comment type="pathway">
    <text evidence="1 6">Purine metabolism; IMP biosynthesis via de novo pathway; N(2)-formyl-N(1)-(5-phospho-D-ribosyl)glycinamide from N(1)-(5-phospho-D-ribosyl)glycinamide (10-formyl THF route): step 1/1.</text>
</comment>
<evidence type="ECO:0000256" key="4">
    <source>
        <dbReference type="ARBA" id="ARBA00038440"/>
    </source>
</evidence>